<dbReference type="Proteomes" id="UP000265703">
    <property type="component" value="Unassembled WGS sequence"/>
</dbReference>
<gene>
    <name evidence="5" type="ORF">C1645_773658</name>
</gene>
<dbReference type="Pfam" id="PF00385">
    <property type="entry name" value="Chromo"/>
    <property type="match status" value="1"/>
</dbReference>
<keyword evidence="2" id="KW-0539">Nucleus</keyword>
<comment type="subcellular location">
    <subcellularLocation>
        <location evidence="1">Nucleus</location>
    </subcellularLocation>
</comment>
<sequence>MATPKVPIVRGKYPIPYKNFVDRKKTIRRSCQSSPSSSSSSNSVIEHMTSSSEDDGYGEDEYIVEKILSHRNRPDGRYQYFLKWKDYPDTENSWEDEENVYATELLEAYWRNNKSTPQSNGYKGCVSSQSKTTANGKSNRHQVKGNASSNNKESSPSHTVFCPSNGISNKITNSLSEPASSTNDNSIVKYRKEYAKESNSFKGNGNNISTQRCHLKILNKNDSSMTQANGTNESENHGIVSKISCDSYNEKNDSKGVNDQAPTIDVSEESSSESEPSDSDATIKDSMEIDEEEENDDREQDSNSKPKKAKLGPRKPKSRNRIHEKESLYDDRGVKSIIRNIDENWDPYIEEVVAIEPHDKRPNVLWIYISWRGGFTSVHLNTEVNKLCPQSIIKFYEKRIIFKGDLIYKN</sequence>
<dbReference type="SMART" id="SM00300">
    <property type="entry name" value="ChSh"/>
    <property type="match status" value="1"/>
</dbReference>
<feature type="compositionally biased region" description="Polar residues" evidence="3">
    <location>
        <begin position="116"/>
        <end position="137"/>
    </location>
</feature>
<reference evidence="5 6" key="1">
    <citation type="submission" date="2018-06" db="EMBL/GenBank/DDBJ databases">
        <title>Comparative genomics reveals the genomic features of Rhizophagus irregularis, R. cerebriforme, R. diaphanum and Gigaspora rosea, and their symbiotic lifestyle signature.</title>
        <authorList>
            <person name="Morin E."/>
            <person name="San Clemente H."/>
            <person name="Chen E.C.H."/>
            <person name="De La Providencia I."/>
            <person name="Hainaut M."/>
            <person name="Kuo A."/>
            <person name="Kohler A."/>
            <person name="Murat C."/>
            <person name="Tang N."/>
            <person name="Roy S."/>
            <person name="Loubradou J."/>
            <person name="Henrissat B."/>
            <person name="Grigoriev I.V."/>
            <person name="Corradi N."/>
            <person name="Roux C."/>
            <person name="Martin F.M."/>
        </authorList>
    </citation>
    <scope>NUCLEOTIDE SEQUENCE [LARGE SCALE GENOMIC DNA]</scope>
    <source>
        <strain evidence="5 6">DAOM 227022</strain>
    </source>
</reference>
<evidence type="ECO:0000259" key="4">
    <source>
        <dbReference type="PROSITE" id="PS50013"/>
    </source>
</evidence>
<proteinExistence type="predicted"/>
<dbReference type="GO" id="GO:0000792">
    <property type="term" value="C:heterochromatin"/>
    <property type="evidence" value="ECO:0007669"/>
    <property type="project" value="UniProtKB-ARBA"/>
</dbReference>
<protein>
    <recommendedName>
        <fullName evidence="4">Chromo domain-containing protein</fullName>
    </recommendedName>
</protein>
<feature type="compositionally biased region" description="Basic residues" evidence="3">
    <location>
        <begin position="305"/>
        <end position="320"/>
    </location>
</feature>
<dbReference type="InterPro" id="IPR023780">
    <property type="entry name" value="Chromo_domain"/>
</dbReference>
<dbReference type="InterPro" id="IPR000953">
    <property type="entry name" value="Chromo/chromo_shadow_dom"/>
</dbReference>
<evidence type="ECO:0000313" key="6">
    <source>
        <dbReference type="Proteomes" id="UP000265703"/>
    </source>
</evidence>
<evidence type="ECO:0000256" key="1">
    <source>
        <dbReference type="ARBA" id="ARBA00004123"/>
    </source>
</evidence>
<feature type="region of interest" description="Disordered" evidence="3">
    <location>
        <begin position="116"/>
        <end position="164"/>
    </location>
</feature>
<feature type="compositionally biased region" description="Low complexity" evidence="3">
    <location>
        <begin position="30"/>
        <end position="43"/>
    </location>
</feature>
<dbReference type="SMART" id="SM00298">
    <property type="entry name" value="CHROMO"/>
    <property type="match status" value="1"/>
</dbReference>
<feature type="compositionally biased region" description="Acidic residues" evidence="3">
    <location>
        <begin position="288"/>
        <end position="299"/>
    </location>
</feature>
<dbReference type="PROSITE" id="PS50013">
    <property type="entry name" value="CHROMO_2"/>
    <property type="match status" value="1"/>
</dbReference>
<dbReference type="InterPro" id="IPR008251">
    <property type="entry name" value="Chromo_shadow_dom"/>
</dbReference>
<name>A0A397SRW7_9GLOM</name>
<dbReference type="Gene3D" id="2.40.50.40">
    <property type="match status" value="2"/>
</dbReference>
<evidence type="ECO:0000256" key="2">
    <source>
        <dbReference type="ARBA" id="ARBA00023242"/>
    </source>
</evidence>
<dbReference type="CDD" id="cd00024">
    <property type="entry name" value="CD_CSD"/>
    <property type="match status" value="1"/>
</dbReference>
<dbReference type="InterPro" id="IPR023779">
    <property type="entry name" value="Chromodomain_CS"/>
</dbReference>
<dbReference type="GO" id="GO:0005634">
    <property type="term" value="C:nucleus"/>
    <property type="evidence" value="ECO:0007669"/>
    <property type="project" value="UniProtKB-SubCell"/>
</dbReference>
<feature type="compositionally biased region" description="Polar residues" evidence="3">
    <location>
        <begin position="145"/>
        <end position="158"/>
    </location>
</feature>
<dbReference type="OrthoDB" id="433924at2759"/>
<keyword evidence="6" id="KW-1185">Reference proteome</keyword>
<feature type="region of interest" description="Disordered" evidence="3">
    <location>
        <begin position="250"/>
        <end position="326"/>
    </location>
</feature>
<dbReference type="PANTHER" id="PTHR22812">
    <property type="entry name" value="CHROMOBOX PROTEIN"/>
    <property type="match status" value="1"/>
</dbReference>
<dbReference type="InterPro" id="IPR016197">
    <property type="entry name" value="Chromo-like_dom_sf"/>
</dbReference>
<dbReference type="AlphaFoldDB" id="A0A397SRW7"/>
<feature type="domain" description="Chromo" evidence="4">
    <location>
        <begin position="62"/>
        <end position="121"/>
    </location>
</feature>
<feature type="compositionally biased region" description="Acidic residues" evidence="3">
    <location>
        <begin position="266"/>
        <end position="278"/>
    </location>
</feature>
<dbReference type="Pfam" id="PF01393">
    <property type="entry name" value="Chromo_shadow"/>
    <property type="match status" value="1"/>
</dbReference>
<dbReference type="InterPro" id="IPR051219">
    <property type="entry name" value="Heterochromatin_chromo-domain"/>
</dbReference>
<feature type="region of interest" description="Disordered" evidence="3">
    <location>
        <begin position="27"/>
        <end position="57"/>
    </location>
</feature>
<dbReference type="EMBL" id="QKYT01000239">
    <property type="protein sequence ID" value="RIA88930.1"/>
    <property type="molecule type" value="Genomic_DNA"/>
</dbReference>
<dbReference type="STRING" id="658196.A0A397SRW7"/>
<dbReference type="PROSITE" id="PS00598">
    <property type="entry name" value="CHROMO_1"/>
    <property type="match status" value="1"/>
</dbReference>
<evidence type="ECO:0000313" key="5">
    <source>
        <dbReference type="EMBL" id="RIA88930.1"/>
    </source>
</evidence>
<organism evidence="5 6">
    <name type="scientific">Glomus cerebriforme</name>
    <dbReference type="NCBI Taxonomy" id="658196"/>
    <lineage>
        <taxon>Eukaryota</taxon>
        <taxon>Fungi</taxon>
        <taxon>Fungi incertae sedis</taxon>
        <taxon>Mucoromycota</taxon>
        <taxon>Glomeromycotina</taxon>
        <taxon>Glomeromycetes</taxon>
        <taxon>Glomerales</taxon>
        <taxon>Glomeraceae</taxon>
        <taxon>Glomus</taxon>
    </lineage>
</organism>
<dbReference type="SUPFAM" id="SSF54160">
    <property type="entry name" value="Chromo domain-like"/>
    <property type="match status" value="2"/>
</dbReference>
<comment type="caution">
    <text evidence="5">The sequence shown here is derived from an EMBL/GenBank/DDBJ whole genome shotgun (WGS) entry which is preliminary data.</text>
</comment>
<evidence type="ECO:0000256" key="3">
    <source>
        <dbReference type="SAM" id="MobiDB-lite"/>
    </source>
</evidence>
<accession>A0A397SRW7</accession>